<dbReference type="AlphaFoldDB" id="A0A369A965"/>
<dbReference type="Gene3D" id="3.90.550.10">
    <property type="entry name" value="Spore Coat Polysaccharide Biosynthesis Protein SpsA, Chain A"/>
    <property type="match status" value="1"/>
</dbReference>
<proteinExistence type="predicted"/>
<dbReference type="InterPro" id="IPR001173">
    <property type="entry name" value="Glyco_trans_2-like"/>
</dbReference>
<name>A0A369A965_9FLAO</name>
<evidence type="ECO:0000259" key="4">
    <source>
        <dbReference type="Pfam" id="PF00535"/>
    </source>
</evidence>
<dbReference type="InterPro" id="IPR029044">
    <property type="entry name" value="Nucleotide-diphossugar_trans"/>
</dbReference>
<evidence type="ECO:0000256" key="1">
    <source>
        <dbReference type="ARBA" id="ARBA00022676"/>
    </source>
</evidence>
<dbReference type="GO" id="GO:0016758">
    <property type="term" value="F:hexosyltransferase activity"/>
    <property type="evidence" value="ECO:0007669"/>
    <property type="project" value="UniProtKB-ARBA"/>
</dbReference>
<evidence type="ECO:0000313" key="6">
    <source>
        <dbReference type="Proteomes" id="UP000253517"/>
    </source>
</evidence>
<dbReference type="CDD" id="cd00761">
    <property type="entry name" value="Glyco_tranf_GTA_type"/>
    <property type="match status" value="1"/>
</dbReference>
<keyword evidence="2 5" id="KW-0808">Transferase</keyword>
<organism evidence="5 6">
    <name type="scientific">Schleiferia thermophila</name>
    <dbReference type="NCBI Taxonomy" id="884107"/>
    <lineage>
        <taxon>Bacteria</taxon>
        <taxon>Pseudomonadati</taxon>
        <taxon>Bacteroidota</taxon>
        <taxon>Flavobacteriia</taxon>
        <taxon>Flavobacteriales</taxon>
        <taxon>Schleiferiaceae</taxon>
        <taxon>Schleiferia</taxon>
    </lineage>
</organism>
<feature type="domain" description="Glycosyltransferase 2-like" evidence="4">
    <location>
        <begin position="5"/>
        <end position="116"/>
    </location>
</feature>
<dbReference type="RefSeq" id="WP_114365946.1">
    <property type="nucleotide sequence ID" value="NZ_BHZF01000001.1"/>
</dbReference>
<comment type="caution">
    <text evidence="5">The sequence shown here is derived from an EMBL/GenBank/DDBJ whole genome shotgun (WGS) entry which is preliminary data.</text>
</comment>
<keyword evidence="3" id="KW-1133">Transmembrane helix</keyword>
<dbReference type="SUPFAM" id="SSF53448">
    <property type="entry name" value="Nucleotide-diphospho-sugar transferases"/>
    <property type="match status" value="1"/>
</dbReference>
<dbReference type="EMBL" id="QPJS01000001">
    <property type="protein sequence ID" value="RCX05685.1"/>
    <property type="molecule type" value="Genomic_DNA"/>
</dbReference>
<sequence length="350" mass="41051">MNKISIIIPLYYSENYIERLNYSLINQTFENIEIIYINDESPDNSLKLIKNFSLNDSRIFIINKKNQGQAAALNDGIKLCSGNYIMFLDADDWIELNTCELAIHAALKYNVDMVFWPHFKEYANKSVPGPFFFPESKLFTGKDMQFLRRRMMGLVDEELKKPMSTDYFSAGWGKLYKADIIKSNGIFWTDTMTVGSSDVLFNAQLNPYIKSAYYLNIYLHHYNKNNPNSLTKTYNNTLKIKLENLFVELNKVIQKNYINEEKDEFEKALNNRIALSTVNISLGYVSKGISSTGYRLFKNLITSEPFSKSYKKLQIKYMPFHFRIFFFMCKNQISIPAYLMIYFMSKFRKK</sequence>
<keyword evidence="3" id="KW-0472">Membrane</keyword>
<dbReference type="PANTHER" id="PTHR22916">
    <property type="entry name" value="GLYCOSYLTRANSFERASE"/>
    <property type="match status" value="1"/>
</dbReference>
<accession>A0A369A965</accession>
<dbReference type="Proteomes" id="UP000253517">
    <property type="component" value="Unassembled WGS sequence"/>
</dbReference>
<gene>
    <name evidence="5" type="ORF">DES35_101973</name>
</gene>
<protein>
    <submittedName>
        <fullName evidence="5">Glycosyltransferase involved in cell wall biosynthesis</fullName>
    </submittedName>
</protein>
<evidence type="ECO:0000313" key="5">
    <source>
        <dbReference type="EMBL" id="RCX05685.1"/>
    </source>
</evidence>
<feature type="transmembrane region" description="Helical" evidence="3">
    <location>
        <begin position="324"/>
        <end position="344"/>
    </location>
</feature>
<dbReference type="PANTHER" id="PTHR22916:SF51">
    <property type="entry name" value="GLYCOSYLTRANSFERASE EPSH-RELATED"/>
    <property type="match status" value="1"/>
</dbReference>
<reference evidence="5 6" key="1">
    <citation type="submission" date="2018-07" db="EMBL/GenBank/DDBJ databases">
        <title>Genomic Encyclopedia of Type Strains, Phase IV (KMG-IV): sequencing the most valuable type-strain genomes for metagenomic binning, comparative biology and taxonomic classification.</title>
        <authorList>
            <person name="Goeker M."/>
        </authorList>
    </citation>
    <scope>NUCLEOTIDE SEQUENCE [LARGE SCALE GENOMIC DNA]</scope>
    <source>
        <strain evidence="5 6">DSM 21410</strain>
    </source>
</reference>
<keyword evidence="6" id="KW-1185">Reference proteome</keyword>
<evidence type="ECO:0000256" key="2">
    <source>
        <dbReference type="ARBA" id="ARBA00022679"/>
    </source>
</evidence>
<evidence type="ECO:0000256" key="3">
    <source>
        <dbReference type="SAM" id="Phobius"/>
    </source>
</evidence>
<keyword evidence="1" id="KW-0328">Glycosyltransferase</keyword>
<keyword evidence="3" id="KW-0812">Transmembrane</keyword>
<dbReference type="Pfam" id="PF00535">
    <property type="entry name" value="Glycos_transf_2"/>
    <property type="match status" value="1"/>
</dbReference>